<dbReference type="EMBL" id="CP040871">
    <property type="protein sequence ID" value="QDA57480.1"/>
    <property type="molecule type" value="Genomic_DNA"/>
</dbReference>
<accession>A0A5B7ZQX0</accession>
<keyword evidence="1" id="KW-0812">Transmembrane</keyword>
<protein>
    <submittedName>
        <fullName evidence="3">EamA family transporter</fullName>
    </submittedName>
</protein>
<proteinExistence type="predicted"/>
<dbReference type="RefSeq" id="WP_139716531.1">
    <property type="nucleotide sequence ID" value="NZ_CP040871.1"/>
</dbReference>
<sequence length="147" mass="15302">MSASGWMFWAVLSAVFAALTAVFAKLGVSGVDSDLATLIRTAIVLLLLAPLVWASGKWSDPFALPPRVLLFLALSAAATAASWLCYYRALQVGDTAQVAAIDKASVVLVALFALAFLGERLSWLSWLGVLLIGAGAVVLSVGASRGH</sequence>
<dbReference type="AlphaFoldDB" id="A0A5B7ZQX0"/>
<keyword evidence="4" id="KW-1185">Reference proteome</keyword>
<feature type="transmembrane region" description="Helical" evidence="1">
    <location>
        <begin position="6"/>
        <end position="26"/>
    </location>
</feature>
<name>A0A5B7ZQX0_9GAMM</name>
<evidence type="ECO:0000259" key="2">
    <source>
        <dbReference type="Pfam" id="PF00892"/>
    </source>
</evidence>
<dbReference type="InterPro" id="IPR037185">
    <property type="entry name" value="EmrE-like"/>
</dbReference>
<dbReference type="GO" id="GO:0016020">
    <property type="term" value="C:membrane"/>
    <property type="evidence" value="ECO:0007669"/>
    <property type="project" value="InterPro"/>
</dbReference>
<keyword evidence="1" id="KW-0472">Membrane</keyword>
<gene>
    <name evidence="3" type="ORF">FHQ07_09255</name>
</gene>
<dbReference type="OrthoDB" id="9806718at2"/>
<dbReference type="Proteomes" id="UP000308149">
    <property type="component" value="Chromosome"/>
</dbReference>
<dbReference type="Pfam" id="PF00892">
    <property type="entry name" value="EamA"/>
    <property type="match status" value="1"/>
</dbReference>
<evidence type="ECO:0000313" key="4">
    <source>
        <dbReference type="Proteomes" id="UP000308149"/>
    </source>
</evidence>
<feature type="transmembrane region" description="Helical" evidence="1">
    <location>
        <begin position="68"/>
        <end position="86"/>
    </location>
</feature>
<dbReference type="PANTHER" id="PTHR22911">
    <property type="entry name" value="ACYL-MALONYL CONDENSING ENZYME-RELATED"/>
    <property type="match status" value="1"/>
</dbReference>
<organism evidence="3 4">
    <name type="scientific">Thermomonas aquatica</name>
    <dbReference type="NCBI Taxonomy" id="2202149"/>
    <lineage>
        <taxon>Bacteria</taxon>
        <taxon>Pseudomonadati</taxon>
        <taxon>Pseudomonadota</taxon>
        <taxon>Gammaproteobacteria</taxon>
        <taxon>Lysobacterales</taxon>
        <taxon>Lysobacteraceae</taxon>
        <taxon>Thermomonas</taxon>
    </lineage>
</organism>
<dbReference type="FunFam" id="1.10.3730.20:FF:000009">
    <property type="entry name" value="EamA family transporter"/>
    <property type="match status" value="1"/>
</dbReference>
<dbReference type="Gene3D" id="1.10.3730.20">
    <property type="match status" value="1"/>
</dbReference>
<reference evidence="3 4" key="1">
    <citation type="submission" date="2019-06" db="EMBL/GenBank/DDBJ databases">
        <title>Thermomonas aquatica sp. nov., isolated from an industrial wastewater treatment plant.</title>
        <authorList>
            <person name="Jeon J.H."/>
            <person name="Park D.-S."/>
        </authorList>
    </citation>
    <scope>NUCLEOTIDE SEQUENCE [LARGE SCALE GENOMIC DNA]</scope>
    <source>
        <strain evidence="3 4">SY21</strain>
    </source>
</reference>
<evidence type="ECO:0000313" key="3">
    <source>
        <dbReference type="EMBL" id="QDA57480.1"/>
    </source>
</evidence>
<feature type="transmembrane region" description="Helical" evidence="1">
    <location>
        <begin position="98"/>
        <end position="117"/>
    </location>
</feature>
<feature type="transmembrane region" description="Helical" evidence="1">
    <location>
        <begin position="123"/>
        <end position="143"/>
    </location>
</feature>
<feature type="domain" description="EamA" evidence="2">
    <location>
        <begin position="6"/>
        <end position="140"/>
    </location>
</feature>
<dbReference type="InterPro" id="IPR000620">
    <property type="entry name" value="EamA_dom"/>
</dbReference>
<dbReference type="KEGG" id="thes:FHQ07_09255"/>
<dbReference type="PANTHER" id="PTHR22911:SF137">
    <property type="entry name" value="SOLUTE CARRIER FAMILY 35 MEMBER G2-RELATED"/>
    <property type="match status" value="1"/>
</dbReference>
<dbReference type="SUPFAM" id="SSF103481">
    <property type="entry name" value="Multidrug resistance efflux transporter EmrE"/>
    <property type="match status" value="1"/>
</dbReference>
<feature type="transmembrane region" description="Helical" evidence="1">
    <location>
        <begin position="38"/>
        <end position="56"/>
    </location>
</feature>
<keyword evidence="1" id="KW-1133">Transmembrane helix</keyword>
<evidence type="ECO:0000256" key="1">
    <source>
        <dbReference type="SAM" id="Phobius"/>
    </source>
</evidence>